<evidence type="ECO:0000313" key="2">
    <source>
        <dbReference type="Proteomes" id="UP000283619"/>
    </source>
</evidence>
<name>A0A423NWE7_PSEFL</name>
<evidence type="ECO:0000313" key="1">
    <source>
        <dbReference type="EMBL" id="ROO02630.1"/>
    </source>
</evidence>
<comment type="caution">
    <text evidence="1">The sequence shown here is derived from an EMBL/GenBank/DDBJ whole genome shotgun (WGS) entry which is preliminary data.</text>
</comment>
<organism evidence="1 2">
    <name type="scientific">Pseudomonas fluorescens</name>
    <dbReference type="NCBI Taxonomy" id="294"/>
    <lineage>
        <taxon>Bacteria</taxon>
        <taxon>Pseudomonadati</taxon>
        <taxon>Pseudomonadota</taxon>
        <taxon>Gammaproteobacteria</taxon>
        <taxon>Pseudomonadales</taxon>
        <taxon>Pseudomonadaceae</taxon>
        <taxon>Pseudomonas</taxon>
    </lineage>
</organism>
<accession>A0A423NWE7</accession>
<dbReference type="AlphaFoldDB" id="A0A423NWE7"/>
<reference evidence="1 2" key="1">
    <citation type="submission" date="2016-10" db="EMBL/GenBank/DDBJ databases">
        <title>Comparative genome analysis of multiple Pseudomonas spp. focuses on biocontrol and plant growth promoting traits.</title>
        <authorList>
            <person name="Tao X.-Y."/>
            <person name="Taylor C.G."/>
        </authorList>
    </citation>
    <scope>NUCLEOTIDE SEQUENCE [LARGE SCALE GENOMIC DNA]</scope>
    <source>
        <strain evidence="1 2">36G2</strain>
    </source>
</reference>
<gene>
    <name evidence="1" type="ORF">BK673_26510</name>
</gene>
<sequence length="60" mass="6812">MVLRSLLEVTAKVGNQGGEGGLQTTYKATYFNRLALYPLRKLLIFNALRATQYNRVFFGK</sequence>
<proteinExistence type="predicted"/>
<dbReference type="Proteomes" id="UP000283619">
    <property type="component" value="Unassembled WGS sequence"/>
</dbReference>
<dbReference type="EMBL" id="MOBZ01000022">
    <property type="protein sequence ID" value="ROO02630.1"/>
    <property type="molecule type" value="Genomic_DNA"/>
</dbReference>
<protein>
    <submittedName>
        <fullName evidence="1">Uncharacterized protein</fullName>
    </submittedName>
</protein>